<name>A0ABT8LWV4_9GAMM</name>
<evidence type="ECO:0000256" key="3">
    <source>
        <dbReference type="ARBA" id="ARBA00022777"/>
    </source>
</evidence>
<comment type="similarity">
    <text evidence="1">Belongs to the FGGY kinase family.</text>
</comment>
<evidence type="ECO:0000313" key="6">
    <source>
        <dbReference type="Proteomes" id="UP001176500"/>
    </source>
</evidence>
<dbReference type="RefSeq" id="WP_301480925.1">
    <property type="nucleotide sequence ID" value="NZ_JASMRX010000017.1"/>
</dbReference>
<proteinExistence type="inferred from homology"/>
<accession>A0ABT8LWV4</accession>
<dbReference type="PANTHER" id="PTHR43095:SF5">
    <property type="entry name" value="XYLULOSE KINASE"/>
    <property type="match status" value="1"/>
</dbReference>
<sequence length="260" mass="28621">MKDLLLTLDIGTGSTRAGLVTNTGEILGFAQREYEQITQQAGWSEQPPSLWWQSVCQCTQELYARYAEYWPRIAAVGACGQMHGTVLLDADGELVVDRAMLWNDKRAQPQVARFSHQQPPQPWLELLNNPPTAAWPAFKLAWLREHHPSQWERIATVLMPKDYVNFRLCGVRATDYSEASCYYLMDSATLQWSPEALRQFGLRADQLPAIHLSSEVIGHITPAAASVTGLPPGVPVVAGTADMAATLLGSGVYQAGIASD</sequence>
<keyword evidence="6" id="KW-1185">Reference proteome</keyword>
<dbReference type="Proteomes" id="UP001176500">
    <property type="component" value="Unassembled WGS sequence"/>
</dbReference>
<dbReference type="GO" id="GO:0016301">
    <property type="term" value="F:kinase activity"/>
    <property type="evidence" value="ECO:0007669"/>
    <property type="project" value="UniProtKB-KW"/>
</dbReference>
<feature type="non-terminal residue" evidence="5">
    <location>
        <position position="260"/>
    </location>
</feature>
<keyword evidence="3 5" id="KW-0418">Kinase</keyword>
<comment type="caution">
    <text evidence="5">The sequence shown here is derived from an EMBL/GenBank/DDBJ whole genome shotgun (WGS) entry which is preliminary data.</text>
</comment>
<keyword evidence="2" id="KW-0808">Transferase</keyword>
<evidence type="ECO:0000313" key="5">
    <source>
        <dbReference type="EMBL" id="MDN6880870.1"/>
    </source>
</evidence>
<dbReference type="InterPro" id="IPR018484">
    <property type="entry name" value="FGGY_N"/>
</dbReference>
<dbReference type="InterPro" id="IPR050406">
    <property type="entry name" value="FGGY_Carb_Kinase"/>
</dbReference>
<dbReference type="Gene3D" id="3.30.420.40">
    <property type="match status" value="1"/>
</dbReference>
<organism evidence="5 6">
    <name type="scientific">Serratia bockelmannii</name>
    <dbReference type="NCBI Taxonomy" id="2703793"/>
    <lineage>
        <taxon>Bacteria</taxon>
        <taxon>Pseudomonadati</taxon>
        <taxon>Pseudomonadota</taxon>
        <taxon>Gammaproteobacteria</taxon>
        <taxon>Enterobacterales</taxon>
        <taxon>Yersiniaceae</taxon>
        <taxon>Serratia</taxon>
    </lineage>
</organism>
<evidence type="ECO:0000259" key="4">
    <source>
        <dbReference type="Pfam" id="PF00370"/>
    </source>
</evidence>
<gene>
    <name evidence="5" type="ORF">QO199_19670</name>
</gene>
<dbReference type="Pfam" id="PF00370">
    <property type="entry name" value="FGGY_N"/>
    <property type="match status" value="1"/>
</dbReference>
<feature type="domain" description="Carbohydrate kinase FGGY N-terminal" evidence="4">
    <location>
        <begin position="5"/>
        <end position="249"/>
    </location>
</feature>
<dbReference type="PANTHER" id="PTHR43095">
    <property type="entry name" value="SUGAR KINASE"/>
    <property type="match status" value="1"/>
</dbReference>
<dbReference type="EMBL" id="JASMRX010000017">
    <property type="protein sequence ID" value="MDN6880870.1"/>
    <property type="molecule type" value="Genomic_DNA"/>
</dbReference>
<evidence type="ECO:0000256" key="1">
    <source>
        <dbReference type="ARBA" id="ARBA00009156"/>
    </source>
</evidence>
<dbReference type="SUPFAM" id="SSF53067">
    <property type="entry name" value="Actin-like ATPase domain"/>
    <property type="match status" value="1"/>
</dbReference>
<reference evidence="5" key="1">
    <citation type="submission" date="2023-05" db="EMBL/GenBank/DDBJ databases">
        <title>Cannabis rhizosphere genomes.</title>
        <authorList>
            <person name="Goff K.L."/>
        </authorList>
    </citation>
    <scope>NUCLEOTIDE SEQUENCE</scope>
    <source>
        <strain evidence="5">SPPC 2817</strain>
    </source>
</reference>
<dbReference type="InterPro" id="IPR043129">
    <property type="entry name" value="ATPase_NBD"/>
</dbReference>
<protein>
    <submittedName>
        <fullName evidence="5">FGGY family carbohydrate kinase</fullName>
    </submittedName>
</protein>
<evidence type="ECO:0000256" key="2">
    <source>
        <dbReference type="ARBA" id="ARBA00022679"/>
    </source>
</evidence>